<dbReference type="EMBL" id="MN740208">
    <property type="protein sequence ID" value="QHT93505.1"/>
    <property type="molecule type" value="Genomic_DNA"/>
</dbReference>
<accession>A0A6C0ILY0</accession>
<dbReference type="AlphaFoldDB" id="A0A6C0ILY0"/>
<sequence length="73" mass="8180">MSPEKRGVANELIIQPQSDVQTRELILPVNLHVKFLDIFFPFPDKNNDKNGNETSARLPDNPPPKPVFGVSLV</sequence>
<reference evidence="2" key="1">
    <citation type="journal article" date="2020" name="Nature">
        <title>Giant virus diversity and host interactions through global metagenomics.</title>
        <authorList>
            <person name="Schulz F."/>
            <person name="Roux S."/>
            <person name="Paez-Espino D."/>
            <person name="Jungbluth S."/>
            <person name="Walsh D.A."/>
            <person name="Denef V.J."/>
            <person name="McMahon K.D."/>
            <person name="Konstantinidis K.T."/>
            <person name="Eloe-Fadrosh E.A."/>
            <person name="Kyrpides N.C."/>
            <person name="Woyke T."/>
        </authorList>
    </citation>
    <scope>NUCLEOTIDE SEQUENCE</scope>
    <source>
        <strain evidence="2">GVMAG-M-3300024252-29</strain>
    </source>
</reference>
<proteinExistence type="predicted"/>
<evidence type="ECO:0000313" key="2">
    <source>
        <dbReference type="EMBL" id="QHT93505.1"/>
    </source>
</evidence>
<name>A0A6C0ILY0_9ZZZZ</name>
<evidence type="ECO:0000256" key="1">
    <source>
        <dbReference type="SAM" id="MobiDB-lite"/>
    </source>
</evidence>
<protein>
    <submittedName>
        <fullName evidence="2">Uncharacterized protein</fullName>
    </submittedName>
</protein>
<organism evidence="2">
    <name type="scientific">viral metagenome</name>
    <dbReference type="NCBI Taxonomy" id="1070528"/>
    <lineage>
        <taxon>unclassified sequences</taxon>
        <taxon>metagenomes</taxon>
        <taxon>organismal metagenomes</taxon>
    </lineage>
</organism>
<feature type="region of interest" description="Disordered" evidence="1">
    <location>
        <begin position="46"/>
        <end position="73"/>
    </location>
</feature>